<keyword evidence="9 15" id="KW-0418">Kinase</keyword>
<dbReference type="Gene3D" id="2.40.30.30">
    <property type="entry name" value="Riboflavin kinase-like"/>
    <property type="match status" value="1"/>
</dbReference>
<dbReference type="EMBL" id="WBUI01000001">
    <property type="protein sequence ID" value="KAB2935507.1"/>
    <property type="molecule type" value="Genomic_DNA"/>
</dbReference>
<keyword evidence="7 15" id="KW-0548">Nucleotidyltransferase</keyword>
<dbReference type="InterPro" id="IPR002606">
    <property type="entry name" value="Riboflavin_kinase_bac"/>
</dbReference>
<evidence type="ECO:0000259" key="16">
    <source>
        <dbReference type="SMART" id="SM00904"/>
    </source>
</evidence>
<dbReference type="Gene3D" id="3.40.50.620">
    <property type="entry name" value="HUPs"/>
    <property type="match status" value="1"/>
</dbReference>
<evidence type="ECO:0000256" key="3">
    <source>
        <dbReference type="ARBA" id="ARBA00005201"/>
    </source>
</evidence>
<dbReference type="EC" id="2.7.1.26" evidence="15"/>
<feature type="domain" description="Riboflavin kinase" evidence="16">
    <location>
        <begin position="185"/>
        <end position="309"/>
    </location>
</feature>
<keyword evidence="6 15" id="KW-0808">Transferase</keyword>
<name>A0A833H542_9LEPT</name>
<evidence type="ECO:0000256" key="4">
    <source>
        <dbReference type="ARBA" id="ARBA00022630"/>
    </source>
</evidence>
<evidence type="ECO:0000256" key="13">
    <source>
        <dbReference type="ARBA" id="ARBA00047880"/>
    </source>
</evidence>
<dbReference type="Pfam" id="PF01687">
    <property type="entry name" value="Flavokinase"/>
    <property type="match status" value="1"/>
</dbReference>
<dbReference type="Proteomes" id="UP000460298">
    <property type="component" value="Unassembled WGS sequence"/>
</dbReference>
<evidence type="ECO:0000256" key="8">
    <source>
        <dbReference type="ARBA" id="ARBA00022741"/>
    </source>
</evidence>
<keyword evidence="11 15" id="KW-0067">ATP-binding</keyword>
<keyword evidence="4 15" id="KW-0285">Flavoprotein</keyword>
<dbReference type="Pfam" id="PF06574">
    <property type="entry name" value="FAD_syn"/>
    <property type="match status" value="1"/>
</dbReference>
<dbReference type="SMART" id="SM00904">
    <property type="entry name" value="Flavokinase"/>
    <property type="match status" value="1"/>
</dbReference>
<dbReference type="InterPro" id="IPR014729">
    <property type="entry name" value="Rossmann-like_a/b/a_fold"/>
</dbReference>
<evidence type="ECO:0000256" key="10">
    <source>
        <dbReference type="ARBA" id="ARBA00022827"/>
    </source>
</evidence>
<evidence type="ECO:0000256" key="15">
    <source>
        <dbReference type="PIRNR" id="PIRNR004491"/>
    </source>
</evidence>
<comment type="pathway">
    <text evidence="3 15">Cofactor biosynthesis; FMN biosynthesis; FMN from riboflavin (ATP route): step 1/1.</text>
</comment>
<evidence type="ECO:0000256" key="2">
    <source>
        <dbReference type="ARBA" id="ARBA00004726"/>
    </source>
</evidence>
<dbReference type="PANTHER" id="PTHR22749">
    <property type="entry name" value="RIBOFLAVIN KINASE/FMN ADENYLYLTRANSFERASE"/>
    <property type="match status" value="1"/>
</dbReference>
<comment type="caution">
    <text evidence="17">The sequence shown here is derived from an EMBL/GenBank/DDBJ whole genome shotgun (WGS) entry which is preliminary data.</text>
</comment>
<dbReference type="InterPro" id="IPR023465">
    <property type="entry name" value="Riboflavin_kinase_dom_sf"/>
</dbReference>
<dbReference type="NCBIfam" id="NF004160">
    <property type="entry name" value="PRK05627.1-3"/>
    <property type="match status" value="1"/>
</dbReference>
<comment type="pathway">
    <text evidence="2 15">Cofactor biosynthesis; FAD biosynthesis; FAD from FMN: step 1/1.</text>
</comment>
<dbReference type="InterPro" id="IPR015865">
    <property type="entry name" value="Riboflavin_kinase_bac/euk"/>
</dbReference>
<dbReference type="InterPro" id="IPR023468">
    <property type="entry name" value="Riboflavin_kinase"/>
</dbReference>
<dbReference type="GO" id="GO:0005524">
    <property type="term" value="F:ATP binding"/>
    <property type="evidence" value="ECO:0007669"/>
    <property type="project" value="UniProtKB-UniRule"/>
</dbReference>
<evidence type="ECO:0000313" key="17">
    <source>
        <dbReference type="EMBL" id="KAB2935507.1"/>
    </source>
</evidence>
<dbReference type="NCBIfam" id="NF004162">
    <property type="entry name" value="PRK05627.1-5"/>
    <property type="match status" value="1"/>
</dbReference>
<dbReference type="FunFam" id="3.40.50.620:FF:000021">
    <property type="entry name" value="Riboflavin biosynthesis protein"/>
    <property type="match status" value="1"/>
</dbReference>
<keyword evidence="10 15" id="KW-0274">FAD</keyword>
<comment type="similarity">
    <text evidence="15">Belongs to the ribF family.</text>
</comment>
<dbReference type="FunFam" id="2.40.30.30:FF:000003">
    <property type="entry name" value="Riboflavin biosynthesis protein"/>
    <property type="match status" value="1"/>
</dbReference>
<dbReference type="GO" id="GO:0009398">
    <property type="term" value="P:FMN biosynthetic process"/>
    <property type="evidence" value="ECO:0007669"/>
    <property type="project" value="UniProtKB-UniRule"/>
</dbReference>
<evidence type="ECO:0000256" key="12">
    <source>
        <dbReference type="ARBA" id="ARBA00023268"/>
    </source>
</evidence>
<reference evidence="17 18" key="1">
    <citation type="submission" date="2019-10" db="EMBL/GenBank/DDBJ databases">
        <title>Extracellular Electron Transfer in a Candidatus Methanoperedens spp. Enrichment Culture.</title>
        <authorList>
            <person name="Berger S."/>
            <person name="Rangel Shaw D."/>
            <person name="Berben T."/>
            <person name="In 'T Zandt M."/>
            <person name="Frank J."/>
            <person name="Reimann J."/>
            <person name="Jetten M.S.M."/>
            <person name="Welte C.U."/>
        </authorList>
    </citation>
    <scope>NUCLEOTIDE SEQUENCE [LARGE SCALE GENOMIC DNA]</scope>
    <source>
        <strain evidence="17">SB12</strain>
    </source>
</reference>
<comment type="catalytic activity">
    <reaction evidence="14 15">
        <text>FMN + ATP + H(+) = FAD + diphosphate</text>
        <dbReference type="Rhea" id="RHEA:17237"/>
        <dbReference type="ChEBI" id="CHEBI:15378"/>
        <dbReference type="ChEBI" id="CHEBI:30616"/>
        <dbReference type="ChEBI" id="CHEBI:33019"/>
        <dbReference type="ChEBI" id="CHEBI:57692"/>
        <dbReference type="ChEBI" id="CHEBI:58210"/>
        <dbReference type="EC" id="2.7.7.2"/>
    </reaction>
</comment>
<dbReference type="NCBIfam" id="TIGR00083">
    <property type="entry name" value="ribF"/>
    <property type="match status" value="1"/>
</dbReference>
<evidence type="ECO:0000256" key="9">
    <source>
        <dbReference type="ARBA" id="ARBA00022777"/>
    </source>
</evidence>
<organism evidence="17 18">
    <name type="scientific">Leptonema illini</name>
    <dbReference type="NCBI Taxonomy" id="183"/>
    <lineage>
        <taxon>Bacteria</taxon>
        <taxon>Pseudomonadati</taxon>
        <taxon>Spirochaetota</taxon>
        <taxon>Spirochaetia</taxon>
        <taxon>Leptospirales</taxon>
        <taxon>Leptospiraceae</taxon>
        <taxon>Leptonema</taxon>
    </lineage>
</organism>
<dbReference type="EC" id="2.7.7.2" evidence="15"/>
<accession>A0A833H542</accession>
<keyword evidence="5 15" id="KW-0288">FMN</keyword>
<comment type="function">
    <text evidence="1">Catalyzes the phosphorylation of riboflavin to FMN followed by the adenylation of FMN to FAD.</text>
</comment>
<dbReference type="GO" id="GO:0008531">
    <property type="term" value="F:riboflavin kinase activity"/>
    <property type="evidence" value="ECO:0007669"/>
    <property type="project" value="UniProtKB-UniRule"/>
</dbReference>
<dbReference type="AlphaFoldDB" id="A0A833H542"/>
<protein>
    <recommendedName>
        <fullName evidence="15">Riboflavin biosynthesis protein</fullName>
    </recommendedName>
    <domain>
        <recommendedName>
            <fullName evidence="15">Riboflavin kinase</fullName>
            <ecNumber evidence="15">2.7.1.26</ecNumber>
        </recommendedName>
        <alternativeName>
            <fullName evidence="15">Flavokinase</fullName>
        </alternativeName>
    </domain>
    <domain>
        <recommendedName>
            <fullName evidence="15">FMN adenylyltransferase</fullName>
            <ecNumber evidence="15">2.7.7.2</ecNumber>
        </recommendedName>
        <alternativeName>
            <fullName evidence="15">FAD pyrophosphorylase</fullName>
        </alternativeName>
        <alternativeName>
            <fullName evidence="15">FAD synthase</fullName>
        </alternativeName>
    </domain>
</protein>
<dbReference type="UniPathway" id="UPA00277">
    <property type="reaction ID" value="UER00407"/>
</dbReference>
<evidence type="ECO:0000256" key="5">
    <source>
        <dbReference type="ARBA" id="ARBA00022643"/>
    </source>
</evidence>
<dbReference type="GO" id="GO:0009231">
    <property type="term" value="P:riboflavin biosynthetic process"/>
    <property type="evidence" value="ECO:0007669"/>
    <property type="project" value="InterPro"/>
</dbReference>
<dbReference type="PANTHER" id="PTHR22749:SF6">
    <property type="entry name" value="RIBOFLAVIN KINASE"/>
    <property type="match status" value="1"/>
</dbReference>
<evidence type="ECO:0000256" key="14">
    <source>
        <dbReference type="ARBA" id="ARBA00049494"/>
    </source>
</evidence>
<dbReference type="UniPathway" id="UPA00276">
    <property type="reaction ID" value="UER00406"/>
</dbReference>
<evidence type="ECO:0000256" key="6">
    <source>
        <dbReference type="ARBA" id="ARBA00022679"/>
    </source>
</evidence>
<dbReference type="SUPFAM" id="SSF52374">
    <property type="entry name" value="Nucleotidylyl transferase"/>
    <property type="match status" value="1"/>
</dbReference>
<sequence>MQIIHNLSQFQPQWQNAVLTLGVFDGMHLGHQALIKRTLEKSTETNAARVLVTYHPHPDLVLGKRREEHGTELFTYEEKLGLLQSFHLDAAVFLEFTKELAQMSAESYLRDILIERLRASSIVIGYDQCFGKDRQGDFTFLQGLQQKYGYTVDRIDPVLYEGEVVSSSRVRRVIRSGDVMLGRALLGRPFYVTGTVVRGFQRGRTIGFPTANVDLPPTKVLPSNGVYRGWCERGGQFYRAMINIGYNPTFHNQLLSVEAHLLDFDEEIYGESIRVHFADRLRSEQKFDGVDALKAQLNKDRDATRDLPAQF</sequence>
<dbReference type="CDD" id="cd02064">
    <property type="entry name" value="FAD_synthetase_N"/>
    <property type="match status" value="1"/>
</dbReference>
<dbReference type="PIRSF" id="PIRSF004491">
    <property type="entry name" value="FAD_Synth"/>
    <property type="match status" value="1"/>
</dbReference>
<evidence type="ECO:0000313" key="18">
    <source>
        <dbReference type="Proteomes" id="UP000460298"/>
    </source>
</evidence>
<dbReference type="InterPro" id="IPR015864">
    <property type="entry name" value="FAD_synthase"/>
</dbReference>
<evidence type="ECO:0000256" key="1">
    <source>
        <dbReference type="ARBA" id="ARBA00002121"/>
    </source>
</evidence>
<evidence type="ECO:0000256" key="7">
    <source>
        <dbReference type="ARBA" id="ARBA00022695"/>
    </source>
</evidence>
<proteinExistence type="inferred from homology"/>
<comment type="catalytic activity">
    <reaction evidence="13 15">
        <text>riboflavin + ATP = FMN + ADP + H(+)</text>
        <dbReference type="Rhea" id="RHEA:14357"/>
        <dbReference type="ChEBI" id="CHEBI:15378"/>
        <dbReference type="ChEBI" id="CHEBI:30616"/>
        <dbReference type="ChEBI" id="CHEBI:57986"/>
        <dbReference type="ChEBI" id="CHEBI:58210"/>
        <dbReference type="ChEBI" id="CHEBI:456216"/>
        <dbReference type="EC" id="2.7.1.26"/>
    </reaction>
</comment>
<keyword evidence="12" id="KW-0511">Multifunctional enzyme</keyword>
<keyword evidence="8 15" id="KW-0547">Nucleotide-binding</keyword>
<dbReference type="SUPFAM" id="SSF82114">
    <property type="entry name" value="Riboflavin kinase-like"/>
    <property type="match status" value="1"/>
</dbReference>
<evidence type="ECO:0000256" key="11">
    <source>
        <dbReference type="ARBA" id="ARBA00022840"/>
    </source>
</evidence>
<dbReference type="GO" id="GO:0003919">
    <property type="term" value="F:FMN adenylyltransferase activity"/>
    <property type="evidence" value="ECO:0007669"/>
    <property type="project" value="UniProtKB-UniRule"/>
</dbReference>
<dbReference type="GO" id="GO:0006747">
    <property type="term" value="P:FAD biosynthetic process"/>
    <property type="evidence" value="ECO:0007669"/>
    <property type="project" value="UniProtKB-UniRule"/>
</dbReference>
<gene>
    <name evidence="17" type="ORF">F9K24_01900</name>
</gene>